<reference evidence="1" key="1">
    <citation type="submission" date="2007-07" db="EMBL/GenBank/DDBJ databases">
        <title>PCAP assembly of the Caenorhabditis remanei genome.</title>
        <authorList>
            <consortium name="The Caenorhabditis remanei Sequencing Consortium"/>
            <person name="Wilson R.K."/>
        </authorList>
    </citation>
    <scope>NUCLEOTIDE SEQUENCE [LARGE SCALE GENOMIC DNA]</scope>
    <source>
        <strain evidence="1">PB4641</strain>
    </source>
</reference>
<dbReference type="EMBL" id="DS268519">
    <property type="protein sequence ID" value="EFO85072.1"/>
    <property type="molecule type" value="Genomic_DNA"/>
</dbReference>
<protein>
    <submittedName>
        <fullName evidence="1">Uncharacterized protein</fullName>
    </submittedName>
</protein>
<sequence>MRCSRIGRLEDFRI</sequence>
<dbReference type="Proteomes" id="UP000008281">
    <property type="component" value="Unassembled WGS sequence"/>
</dbReference>
<name>E3N3E3_CAERE</name>
<proteinExistence type="predicted"/>
<accession>E3N3E3</accession>
<keyword evidence="2" id="KW-1185">Reference proteome</keyword>
<evidence type="ECO:0000313" key="2">
    <source>
        <dbReference type="Proteomes" id="UP000008281"/>
    </source>
</evidence>
<dbReference type="InParanoid" id="E3N3E3"/>
<evidence type="ECO:0000313" key="1">
    <source>
        <dbReference type="EMBL" id="EFO85072.1"/>
    </source>
</evidence>
<gene>
    <name evidence="1" type="ORF">CRE_21978</name>
</gene>
<organism evidence="2">
    <name type="scientific">Caenorhabditis remanei</name>
    <name type="common">Caenorhabditis vulgaris</name>
    <dbReference type="NCBI Taxonomy" id="31234"/>
    <lineage>
        <taxon>Eukaryota</taxon>
        <taxon>Metazoa</taxon>
        <taxon>Ecdysozoa</taxon>
        <taxon>Nematoda</taxon>
        <taxon>Chromadorea</taxon>
        <taxon>Rhabditida</taxon>
        <taxon>Rhabditina</taxon>
        <taxon>Rhabditomorpha</taxon>
        <taxon>Rhabditoidea</taxon>
        <taxon>Rhabditidae</taxon>
        <taxon>Peloderinae</taxon>
        <taxon>Caenorhabditis</taxon>
    </lineage>
</organism>